<proteinExistence type="predicted"/>
<dbReference type="AlphaFoldDB" id="A0A0C1D4T8"/>
<dbReference type="InterPro" id="IPR002686">
    <property type="entry name" value="Transposase_17"/>
</dbReference>
<dbReference type="GO" id="GO:0003677">
    <property type="term" value="F:DNA binding"/>
    <property type="evidence" value="ECO:0007669"/>
    <property type="project" value="InterPro"/>
</dbReference>
<dbReference type="Gene3D" id="3.30.70.1290">
    <property type="entry name" value="Transposase IS200-like"/>
    <property type="match status" value="1"/>
</dbReference>
<dbReference type="GO" id="GO:0006313">
    <property type="term" value="P:DNA transposition"/>
    <property type="evidence" value="ECO:0007669"/>
    <property type="project" value="InterPro"/>
</dbReference>
<dbReference type="PANTHER" id="PTHR34322:SF2">
    <property type="entry name" value="TRANSPOSASE IS200-LIKE DOMAIN-CONTAINING PROTEIN"/>
    <property type="match status" value="1"/>
</dbReference>
<comment type="caution">
    <text evidence="2">The sequence shown here is derived from an EMBL/GenBank/DDBJ whole genome shotgun (WGS) entry which is preliminary data.</text>
</comment>
<keyword evidence="3" id="KW-1185">Reference proteome</keyword>
<protein>
    <submittedName>
        <fullName evidence="2">Transposase</fullName>
    </submittedName>
</protein>
<sequence length="200" mass="23815">MMDIRLTPIDSDCFYHIYNRGVNGEIIFRNERNYNFFLNKIKENLLSVCDIYAYCLMPNHFHLLVRIKNDNELAEIAKNTFTDSKTEKGLHSFNHIFSKQFSRIFNSYSQAFNKENNRHGALIESPFKRKQISSEDYLRKCIIYIHQNPINGCLENYAYSSYKTILSDLPTSLKRAEVIELFEERENFAFCHKKEVDYEF</sequence>
<dbReference type="EMBL" id="JSYL01000005">
    <property type="protein sequence ID" value="KIA88780.1"/>
    <property type="molecule type" value="Genomic_DNA"/>
</dbReference>
<evidence type="ECO:0000259" key="1">
    <source>
        <dbReference type="SMART" id="SM01321"/>
    </source>
</evidence>
<dbReference type="PANTHER" id="PTHR34322">
    <property type="entry name" value="TRANSPOSASE, Y1_TNP DOMAIN-CONTAINING"/>
    <property type="match status" value="1"/>
</dbReference>
<dbReference type="GO" id="GO:0004803">
    <property type="term" value="F:transposase activity"/>
    <property type="evidence" value="ECO:0007669"/>
    <property type="project" value="InterPro"/>
</dbReference>
<dbReference type="SMART" id="SM01321">
    <property type="entry name" value="Y1_Tnp"/>
    <property type="match status" value="1"/>
</dbReference>
<name>A0A0C1D4T8_9FLAO</name>
<reference evidence="2 3" key="1">
    <citation type="submission" date="2014-10" db="EMBL/GenBank/DDBJ databases">
        <title>Kaistella jeonii genome.</title>
        <authorList>
            <person name="Clayton J.T."/>
            <person name="Newman J.D."/>
        </authorList>
    </citation>
    <scope>NUCLEOTIDE SEQUENCE [LARGE SCALE GENOMIC DNA]</scope>
    <source>
        <strain evidence="2 3">DSM 17048</strain>
    </source>
</reference>
<dbReference type="SUPFAM" id="SSF143422">
    <property type="entry name" value="Transposase IS200-like"/>
    <property type="match status" value="1"/>
</dbReference>
<feature type="domain" description="Transposase IS200-like" evidence="1">
    <location>
        <begin position="10"/>
        <end position="148"/>
    </location>
</feature>
<dbReference type="STRING" id="266749.SAMN05421876_107142"/>
<dbReference type="OrthoDB" id="9788881at2"/>
<organism evidence="2 3">
    <name type="scientific">Kaistella jeonii</name>
    <dbReference type="NCBI Taxonomy" id="266749"/>
    <lineage>
        <taxon>Bacteria</taxon>
        <taxon>Pseudomonadati</taxon>
        <taxon>Bacteroidota</taxon>
        <taxon>Flavobacteriia</taxon>
        <taxon>Flavobacteriales</taxon>
        <taxon>Weeksellaceae</taxon>
        <taxon>Chryseobacterium group</taxon>
        <taxon>Kaistella</taxon>
    </lineage>
</organism>
<accession>A0A0C1D4T8</accession>
<evidence type="ECO:0000313" key="2">
    <source>
        <dbReference type="EMBL" id="KIA88780.1"/>
    </source>
</evidence>
<evidence type="ECO:0000313" key="3">
    <source>
        <dbReference type="Proteomes" id="UP000031473"/>
    </source>
</evidence>
<dbReference type="Proteomes" id="UP000031473">
    <property type="component" value="Unassembled WGS sequence"/>
</dbReference>
<gene>
    <name evidence="2" type="ORF">OA86_08960</name>
</gene>
<dbReference type="InterPro" id="IPR036515">
    <property type="entry name" value="Transposase_17_sf"/>
</dbReference>